<name>A0A177ARJ2_9BILA</name>
<dbReference type="Proteomes" id="UP000078046">
    <property type="component" value="Unassembled WGS sequence"/>
</dbReference>
<accession>A0A177ARJ2</accession>
<reference evidence="1 2" key="1">
    <citation type="submission" date="2016-04" db="EMBL/GenBank/DDBJ databases">
        <title>The genome of Intoshia linei affirms orthonectids as highly simplified spiralians.</title>
        <authorList>
            <person name="Mikhailov K.V."/>
            <person name="Slusarev G.S."/>
            <person name="Nikitin M.A."/>
            <person name="Logacheva M.D."/>
            <person name="Penin A."/>
            <person name="Aleoshin V."/>
            <person name="Panchin Y.V."/>
        </authorList>
    </citation>
    <scope>NUCLEOTIDE SEQUENCE [LARGE SCALE GENOMIC DNA]</scope>
    <source>
        <strain evidence="1">Intl2013</strain>
        <tissue evidence="1">Whole animal</tissue>
    </source>
</reference>
<protein>
    <submittedName>
        <fullName evidence="1">Uncharacterized protein</fullName>
    </submittedName>
</protein>
<comment type="caution">
    <text evidence="1">The sequence shown here is derived from an EMBL/GenBank/DDBJ whole genome shotgun (WGS) entry which is preliminary data.</text>
</comment>
<dbReference type="EMBL" id="LWCA01001705">
    <property type="protein sequence ID" value="OAF64637.1"/>
    <property type="molecule type" value="Genomic_DNA"/>
</dbReference>
<sequence>MNFQRRSKYEQYPEILSSTKSINKKSENGKFSKHSQESVASCSSSILYPSYNQDTRKPCQSDLDSLVVELKLPKNKSEVLTDFFKKRNFTDGQVLSTSHRKRNYKFASYFERNGYCACI</sequence>
<gene>
    <name evidence="1" type="ORF">A3Q56_07657</name>
</gene>
<dbReference type="OrthoDB" id="7490920at2759"/>
<organism evidence="1 2">
    <name type="scientific">Intoshia linei</name>
    <dbReference type="NCBI Taxonomy" id="1819745"/>
    <lineage>
        <taxon>Eukaryota</taxon>
        <taxon>Metazoa</taxon>
        <taxon>Spiralia</taxon>
        <taxon>Lophotrochozoa</taxon>
        <taxon>Mesozoa</taxon>
        <taxon>Orthonectida</taxon>
        <taxon>Rhopaluridae</taxon>
        <taxon>Intoshia</taxon>
    </lineage>
</organism>
<evidence type="ECO:0000313" key="2">
    <source>
        <dbReference type="Proteomes" id="UP000078046"/>
    </source>
</evidence>
<dbReference type="AlphaFoldDB" id="A0A177ARJ2"/>
<evidence type="ECO:0000313" key="1">
    <source>
        <dbReference type="EMBL" id="OAF64637.1"/>
    </source>
</evidence>
<keyword evidence="2" id="KW-1185">Reference proteome</keyword>
<proteinExistence type="predicted"/>